<keyword evidence="5" id="KW-0131">Cell cycle</keyword>
<dbReference type="Pfam" id="PF03799">
    <property type="entry name" value="FtsQ_DivIB_C"/>
    <property type="match status" value="1"/>
</dbReference>
<keyword evidence="3 7" id="KW-0812">Transmembrane</keyword>
<keyword evidence="1" id="KW-1003">Cell membrane</keyword>
<dbReference type="InterPro" id="IPR050487">
    <property type="entry name" value="FtsQ_DivIB"/>
</dbReference>
<proteinExistence type="predicted"/>
<name>A0A2I1I0D1_9ACTO</name>
<dbReference type="AlphaFoldDB" id="A0A2I1I0D1"/>
<dbReference type="GO" id="GO:0051301">
    <property type="term" value="P:cell division"/>
    <property type="evidence" value="ECO:0007669"/>
    <property type="project" value="UniProtKB-KW"/>
</dbReference>
<evidence type="ECO:0000259" key="8">
    <source>
        <dbReference type="Pfam" id="PF03799"/>
    </source>
</evidence>
<dbReference type="PANTHER" id="PTHR37820:SF1">
    <property type="entry name" value="CELL DIVISION PROTEIN FTSQ"/>
    <property type="match status" value="1"/>
</dbReference>
<evidence type="ECO:0000256" key="5">
    <source>
        <dbReference type="ARBA" id="ARBA00023306"/>
    </source>
</evidence>
<dbReference type="GO" id="GO:0005886">
    <property type="term" value="C:plasma membrane"/>
    <property type="evidence" value="ECO:0007669"/>
    <property type="project" value="TreeGrafter"/>
</dbReference>
<accession>A0A2I1I0D1</accession>
<protein>
    <submittedName>
        <fullName evidence="10">Cell division protein FtsQ</fullName>
    </submittedName>
</protein>
<feature type="domain" description="Cell division protein FtsQ/DivIB C-terminal" evidence="8">
    <location>
        <begin position="176"/>
        <end position="273"/>
    </location>
</feature>
<organism evidence="10 11">
    <name type="scientific">Schaalia odontolytica</name>
    <dbReference type="NCBI Taxonomy" id="1660"/>
    <lineage>
        <taxon>Bacteria</taxon>
        <taxon>Bacillati</taxon>
        <taxon>Actinomycetota</taxon>
        <taxon>Actinomycetes</taxon>
        <taxon>Actinomycetales</taxon>
        <taxon>Actinomycetaceae</taxon>
        <taxon>Schaalia</taxon>
    </lineage>
</organism>
<evidence type="ECO:0000256" key="7">
    <source>
        <dbReference type="SAM" id="Phobius"/>
    </source>
</evidence>
<feature type="domain" description="POTRA" evidence="9">
    <location>
        <begin position="100"/>
        <end position="167"/>
    </location>
</feature>
<keyword evidence="2 10" id="KW-0132">Cell division</keyword>
<gene>
    <name evidence="10" type="ORF">CYJ22_05345</name>
</gene>
<dbReference type="Gene3D" id="3.10.20.310">
    <property type="entry name" value="membrane protein fhac"/>
    <property type="match status" value="1"/>
</dbReference>
<evidence type="ECO:0000259" key="9">
    <source>
        <dbReference type="Pfam" id="PF08478"/>
    </source>
</evidence>
<dbReference type="InterPro" id="IPR005548">
    <property type="entry name" value="Cell_div_FtsQ/DivIB_C"/>
</dbReference>
<evidence type="ECO:0000256" key="4">
    <source>
        <dbReference type="ARBA" id="ARBA00022989"/>
    </source>
</evidence>
<evidence type="ECO:0000256" key="6">
    <source>
        <dbReference type="SAM" id="MobiDB-lite"/>
    </source>
</evidence>
<dbReference type="Proteomes" id="UP000234198">
    <property type="component" value="Unassembled WGS sequence"/>
</dbReference>
<evidence type="ECO:0000256" key="3">
    <source>
        <dbReference type="ARBA" id="ARBA00022692"/>
    </source>
</evidence>
<keyword evidence="4 7" id="KW-1133">Transmembrane helix</keyword>
<dbReference type="InterPro" id="IPR013685">
    <property type="entry name" value="POTRA_FtsQ_type"/>
</dbReference>
<dbReference type="EMBL" id="PKKM01000006">
    <property type="protein sequence ID" value="PKY64580.1"/>
    <property type="molecule type" value="Genomic_DNA"/>
</dbReference>
<feature type="transmembrane region" description="Helical" evidence="7">
    <location>
        <begin position="74"/>
        <end position="97"/>
    </location>
</feature>
<comment type="caution">
    <text evidence="10">The sequence shown here is derived from an EMBL/GenBank/DDBJ whole genome shotgun (WGS) entry which is preliminary data.</text>
</comment>
<sequence length="289" mass="30273">MIASTPEPEEVGEAEKTTRRPVSLVERRRARSVVDRPLPVADAASVLGGEEAADLGDRLRERHRARRMLVARRIALTLVTLALAGGGAWVAFFSPIFAFSSSAVIVSGEDGALVTADSVRSSIASFEGVPLTRLSTSAVARAVESNVAVRSATVTRRWPTSLRISVTMRTPMAVEAGTGGYQLVDDQGVAFQQVASAGDYPVVTLPEDRSVGAADIASALGALDDSTRAQVATVTSTGTQVSFTLRGGQTVKWGTNADAPQKARVLATLLANVKATTYDVSSPNHPVTS</sequence>
<dbReference type="Pfam" id="PF08478">
    <property type="entry name" value="POTRA_1"/>
    <property type="match status" value="1"/>
</dbReference>
<evidence type="ECO:0000256" key="2">
    <source>
        <dbReference type="ARBA" id="ARBA00022618"/>
    </source>
</evidence>
<evidence type="ECO:0000313" key="11">
    <source>
        <dbReference type="Proteomes" id="UP000234198"/>
    </source>
</evidence>
<evidence type="ECO:0000256" key="1">
    <source>
        <dbReference type="ARBA" id="ARBA00022475"/>
    </source>
</evidence>
<keyword evidence="7" id="KW-0472">Membrane</keyword>
<reference evidence="10 11" key="1">
    <citation type="submission" date="2017-12" db="EMBL/GenBank/DDBJ databases">
        <title>Phylogenetic diversity of female urinary microbiome.</title>
        <authorList>
            <person name="Thomas-White K."/>
            <person name="Wolfe A.J."/>
        </authorList>
    </citation>
    <scope>NUCLEOTIDE SEQUENCE [LARGE SCALE GENOMIC DNA]</scope>
    <source>
        <strain evidence="10 11">UMB0018</strain>
    </source>
</reference>
<dbReference type="PANTHER" id="PTHR37820">
    <property type="entry name" value="CELL DIVISION PROTEIN DIVIB"/>
    <property type="match status" value="1"/>
</dbReference>
<evidence type="ECO:0000313" key="10">
    <source>
        <dbReference type="EMBL" id="PKY64580.1"/>
    </source>
</evidence>
<feature type="region of interest" description="Disordered" evidence="6">
    <location>
        <begin position="1"/>
        <end position="22"/>
    </location>
</feature>